<proteinExistence type="predicted"/>
<dbReference type="AlphaFoldDB" id="A0A6S7HX00"/>
<reference evidence="1" key="1">
    <citation type="submission" date="2020-04" db="EMBL/GenBank/DDBJ databases">
        <authorList>
            <person name="Alioto T."/>
            <person name="Alioto T."/>
            <person name="Gomez Garrido J."/>
        </authorList>
    </citation>
    <scope>NUCLEOTIDE SEQUENCE</scope>
    <source>
        <strain evidence="1">A484AB</strain>
    </source>
</reference>
<evidence type="ECO:0000313" key="2">
    <source>
        <dbReference type="Proteomes" id="UP001152795"/>
    </source>
</evidence>
<name>A0A6S7HX00_PARCT</name>
<accession>A0A6S7HX00</accession>
<organism evidence="1 2">
    <name type="scientific">Paramuricea clavata</name>
    <name type="common">Red gorgonian</name>
    <name type="synonym">Violescent sea-whip</name>
    <dbReference type="NCBI Taxonomy" id="317549"/>
    <lineage>
        <taxon>Eukaryota</taxon>
        <taxon>Metazoa</taxon>
        <taxon>Cnidaria</taxon>
        <taxon>Anthozoa</taxon>
        <taxon>Octocorallia</taxon>
        <taxon>Malacalcyonacea</taxon>
        <taxon>Plexauridae</taxon>
        <taxon>Paramuricea</taxon>
    </lineage>
</organism>
<dbReference type="Proteomes" id="UP001152795">
    <property type="component" value="Unassembled WGS sequence"/>
</dbReference>
<gene>
    <name evidence="1" type="ORF">PACLA_8A080418</name>
</gene>
<dbReference type="EMBL" id="CACRXK020003565">
    <property type="protein sequence ID" value="CAB3999331.1"/>
    <property type="molecule type" value="Genomic_DNA"/>
</dbReference>
<feature type="non-terminal residue" evidence="1">
    <location>
        <position position="1"/>
    </location>
</feature>
<comment type="caution">
    <text evidence="1">The sequence shown here is derived from an EMBL/GenBank/DDBJ whole genome shotgun (WGS) entry which is preliminary data.</text>
</comment>
<protein>
    <submittedName>
        <fullName evidence="1">Uncharacterized protein</fullName>
    </submittedName>
</protein>
<sequence length="71" mass="8059">KLPCDATFHHRSFRSSAELLFGRRLTVKLPEVVPTSQSRSQFDDIDLKKKGKMKEYADTAAKPNPHSFQVA</sequence>
<evidence type="ECO:0000313" key="1">
    <source>
        <dbReference type="EMBL" id="CAB3999331.1"/>
    </source>
</evidence>
<feature type="non-terminal residue" evidence="1">
    <location>
        <position position="71"/>
    </location>
</feature>
<keyword evidence="2" id="KW-1185">Reference proteome</keyword>